<feature type="signal peptide" evidence="1">
    <location>
        <begin position="1"/>
        <end position="22"/>
    </location>
</feature>
<feature type="chain" id="PRO_5038990473" evidence="1">
    <location>
        <begin position="23"/>
        <end position="297"/>
    </location>
</feature>
<evidence type="ECO:0000313" key="2">
    <source>
        <dbReference type="EMBL" id="RZU48424.1"/>
    </source>
</evidence>
<gene>
    <name evidence="2" type="ORF">EV385_0138</name>
</gene>
<accession>A0A4Q7ZDU1</accession>
<protein>
    <submittedName>
        <fullName evidence="2">Uncharacterized protein</fullName>
    </submittedName>
</protein>
<name>A0A4Q7ZDU1_9ACTN</name>
<reference evidence="2 3" key="1">
    <citation type="submission" date="2019-02" db="EMBL/GenBank/DDBJ databases">
        <title>Sequencing the genomes of 1000 actinobacteria strains.</title>
        <authorList>
            <person name="Klenk H.-P."/>
        </authorList>
    </citation>
    <scope>NUCLEOTIDE SEQUENCE [LARGE SCALE GENOMIC DNA]</scope>
    <source>
        <strain evidence="2 3">DSM 45162</strain>
    </source>
</reference>
<proteinExistence type="predicted"/>
<evidence type="ECO:0000313" key="3">
    <source>
        <dbReference type="Proteomes" id="UP000292564"/>
    </source>
</evidence>
<keyword evidence="1" id="KW-0732">Signal</keyword>
<sequence length="297" mass="30616">MTRLRGTWTAAAVTLFLLSACARTTAGPAAEDAAASGASGSPTAPAGDALVLRVEHYGGFAGGNQRAGRIPDVSAYADGRVITQGPQVAIYPGPALPNLVVLQTSPERVTELARKAQDSGVRSGVELGRPTVSDATTTRITVATDGAKYSVDAYALSEGQPQDATLTPAQNAARAKLSEFVQELTDLSTATGTAKPQPYVAQRVAVLASPWVKPGNDLPKQPGPQAWPGPALPGEYLVPAVKQGCQTVTGSEAQAVLAAAAKANANTPWVSGGEQWRVSFRPLLPDEPGCAALRTRQ</sequence>
<dbReference type="OrthoDB" id="5184982at2"/>
<keyword evidence="3" id="KW-1185">Reference proteome</keyword>
<comment type="caution">
    <text evidence="2">The sequence shown here is derived from an EMBL/GenBank/DDBJ whole genome shotgun (WGS) entry which is preliminary data.</text>
</comment>
<organism evidence="2 3">
    <name type="scientific">Krasilnikovia cinnamomea</name>
    <dbReference type="NCBI Taxonomy" id="349313"/>
    <lineage>
        <taxon>Bacteria</taxon>
        <taxon>Bacillati</taxon>
        <taxon>Actinomycetota</taxon>
        <taxon>Actinomycetes</taxon>
        <taxon>Micromonosporales</taxon>
        <taxon>Micromonosporaceae</taxon>
        <taxon>Krasilnikovia</taxon>
    </lineage>
</organism>
<dbReference type="PROSITE" id="PS51257">
    <property type="entry name" value="PROKAR_LIPOPROTEIN"/>
    <property type="match status" value="1"/>
</dbReference>
<dbReference type="AlphaFoldDB" id="A0A4Q7ZDU1"/>
<evidence type="ECO:0000256" key="1">
    <source>
        <dbReference type="SAM" id="SignalP"/>
    </source>
</evidence>
<dbReference type="RefSeq" id="WP_130507670.1">
    <property type="nucleotide sequence ID" value="NZ_SHKY01000001.1"/>
</dbReference>
<dbReference type="Proteomes" id="UP000292564">
    <property type="component" value="Unassembled WGS sequence"/>
</dbReference>
<dbReference type="EMBL" id="SHKY01000001">
    <property type="protein sequence ID" value="RZU48424.1"/>
    <property type="molecule type" value="Genomic_DNA"/>
</dbReference>